<reference evidence="1 2" key="1">
    <citation type="submission" date="2021-01" db="EMBL/GenBank/DDBJ databases">
        <title>Whole genome shotgun sequence of Microbispora corallina NBRC 16416.</title>
        <authorList>
            <person name="Komaki H."/>
            <person name="Tamura T."/>
        </authorList>
    </citation>
    <scope>NUCLEOTIDE SEQUENCE [LARGE SCALE GENOMIC DNA]</scope>
    <source>
        <strain evidence="1 2">NBRC 16416</strain>
    </source>
</reference>
<name>A0ABQ4GA91_9ACTN</name>
<comment type="caution">
    <text evidence="1">The sequence shown here is derived from an EMBL/GenBank/DDBJ whole genome shotgun (WGS) entry which is preliminary data.</text>
</comment>
<protein>
    <submittedName>
        <fullName evidence="1">Uncharacterized protein</fullName>
    </submittedName>
</protein>
<sequence length="68" mass="6943">MTTSTSPTAPSRPLPVELVDGLSGLLYLVPRGPLTLDECEALSAVLAARAAAVRTRRADADRGAPVAG</sequence>
<accession>A0ABQ4GA91</accession>
<gene>
    <name evidence="1" type="ORF">Mco01_69990</name>
</gene>
<evidence type="ECO:0000313" key="1">
    <source>
        <dbReference type="EMBL" id="GIH43999.1"/>
    </source>
</evidence>
<dbReference type="EMBL" id="BOOC01000050">
    <property type="protein sequence ID" value="GIH43999.1"/>
    <property type="molecule type" value="Genomic_DNA"/>
</dbReference>
<organism evidence="1 2">
    <name type="scientific">Microbispora corallina</name>
    <dbReference type="NCBI Taxonomy" id="83302"/>
    <lineage>
        <taxon>Bacteria</taxon>
        <taxon>Bacillati</taxon>
        <taxon>Actinomycetota</taxon>
        <taxon>Actinomycetes</taxon>
        <taxon>Streptosporangiales</taxon>
        <taxon>Streptosporangiaceae</taxon>
        <taxon>Microbispora</taxon>
    </lineage>
</organism>
<dbReference type="Proteomes" id="UP000603904">
    <property type="component" value="Unassembled WGS sequence"/>
</dbReference>
<keyword evidence="2" id="KW-1185">Reference proteome</keyword>
<dbReference type="RefSeq" id="WP_204061037.1">
    <property type="nucleotide sequence ID" value="NZ_BAAAGP010000040.1"/>
</dbReference>
<proteinExistence type="predicted"/>
<evidence type="ECO:0000313" key="2">
    <source>
        <dbReference type="Proteomes" id="UP000603904"/>
    </source>
</evidence>